<comment type="catalytic activity">
    <reaction evidence="11">
        <text>2-deoxy-scyllo-inosamine + NADP(+) = 3-amino-2,3-dideoxy-scyllo-inosose + NADPH + H(+)</text>
        <dbReference type="Rhea" id="RHEA:33879"/>
        <dbReference type="ChEBI" id="CHEBI:15378"/>
        <dbReference type="ChEBI" id="CHEBI:57783"/>
        <dbReference type="ChEBI" id="CHEBI:58349"/>
        <dbReference type="ChEBI" id="CHEBI:65002"/>
        <dbReference type="ChEBI" id="CHEBI:65003"/>
        <dbReference type="EC" id="1.1.1.329"/>
    </reaction>
</comment>
<dbReference type="Pfam" id="PF08240">
    <property type="entry name" value="ADH_N"/>
    <property type="match status" value="1"/>
</dbReference>
<keyword evidence="4" id="KW-0560">Oxidoreductase</keyword>
<evidence type="ECO:0000256" key="4">
    <source>
        <dbReference type="ARBA" id="ARBA00023002"/>
    </source>
</evidence>
<dbReference type="InterPro" id="IPR002328">
    <property type="entry name" value="ADH_Zn_CS"/>
</dbReference>
<evidence type="ECO:0000256" key="2">
    <source>
        <dbReference type="ARBA" id="ARBA00022723"/>
    </source>
</evidence>
<dbReference type="Gene3D" id="3.90.180.10">
    <property type="entry name" value="Medium-chain alcohol dehydrogenases, catalytic domain"/>
    <property type="match status" value="1"/>
</dbReference>
<comment type="catalytic activity">
    <reaction evidence="10">
        <text>2-deoxy-scyllo-inosamine + NAD(+) = 3-amino-2,3-dideoxy-scyllo-inosose + NADH + H(+)</text>
        <dbReference type="Rhea" id="RHEA:33883"/>
        <dbReference type="ChEBI" id="CHEBI:15378"/>
        <dbReference type="ChEBI" id="CHEBI:57540"/>
        <dbReference type="ChEBI" id="CHEBI:57945"/>
        <dbReference type="ChEBI" id="CHEBI:65002"/>
        <dbReference type="ChEBI" id="CHEBI:65003"/>
        <dbReference type="EC" id="1.1.1.329"/>
    </reaction>
</comment>
<comment type="caution">
    <text evidence="14">The sequence shown here is derived from an EMBL/GenBank/DDBJ whole genome shotgun (WGS) entry which is preliminary data.</text>
</comment>
<organism evidence="14 15">
    <name type="scientific">Streptomyces desertarenae</name>
    <dbReference type="NCBI Taxonomy" id="2666184"/>
    <lineage>
        <taxon>Bacteria</taxon>
        <taxon>Bacillati</taxon>
        <taxon>Actinomycetota</taxon>
        <taxon>Actinomycetes</taxon>
        <taxon>Kitasatosporales</taxon>
        <taxon>Streptomycetaceae</taxon>
        <taxon>Streptomyces</taxon>
    </lineage>
</organism>
<dbReference type="InterPro" id="IPR013154">
    <property type="entry name" value="ADH-like_N"/>
</dbReference>
<gene>
    <name evidence="14" type="ORF">ACFSJS_01010</name>
</gene>
<evidence type="ECO:0000256" key="12">
    <source>
        <dbReference type="RuleBase" id="RU361277"/>
    </source>
</evidence>
<evidence type="ECO:0000256" key="6">
    <source>
        <dbReference type="ARBA" id="ARBA00037908"/>
    </source>
</evidence>
<comment type="cofactor">
    <cofactor evidence="1 12">
        <name>Zn(2+)</name>
        <dbReference type="ChEBI" id="CHEBI:29105"/>
    </cofactor>
</comment>
<proteinExistence type="inferred from homology"/>
<evidence type="ECO:0000259" key="13">
    <source>
        <dbReference type="SMART" id="SM00829"/>
    </source>
</evidence>
<comment type="function">
    <text evidence="5">Catalyzes the oxidation of 2-deoxy-scyllo-inosamine (DOIA) with NAD(+) or NADP(+), forming 3-amino-2,3-dideoxy-scyllo-inosose (amino-DOI).</text>
</comment>
<dbReference type="InterPro" id="IPR020843">
    <property type="entry name" value="ER"/>
</dbReference>
<evidence type="ECO:0000256" key="3">
    <source>
        <dbReference type="ARBA" id="ARBA00022833"/>
    </source>
</evidence>
<dbReference type="EMBL" id="JBHUFU010000001">
    <property type="protein sequence ID" value="MFD1828242.1"/>
    <property type="molecule type" value="Genomic_DNA"/>
</dbReference>
<evidence type="ECO:0000256" key="9">
    <source>
        <dbReference type="ARBA" id="ARBA00039387"/>
    </source>
</evidence>
<reference evidence="15" key="1">
    <citation type="journal article" date="2019" name="Int. J. Syst. Evol. Microbiol.">
        <title>The Global Catalogue of Microorganisms (GCM) 10K type strain sequencing project: providing services to taxonomists for standard genome sequencing and annotation.</title>
        <authorList>
            <consortium name="The Broad Institute Genomics Platform"/>
            <consortium name="The Broad Institute Genome Sequencing Center for Infectious Disease"/>
            <person name="Wu L."/>
            <person name="Ma J."/>
        </authorList>
    </citation>
    <scope>NUCLEOTIDE SEQUENCE [LARGE SCALE GENOMIC DNA]</scope>
    <source>
        <strain evidence="15">CGMCC 4.7455</strain>
    </source>
</reference>
<dbReference type="InterPro" id="IPR050129">
    <property type="entry name" value="Zn_alcohol_dh"/>
</dbReference>
<dbReference type="SUPFAM" id="SSF50129">
    <property type="entry name" value="GroES-like"/>
    <property type="match status" value="1"/>
</dbReference>
<keyword evidence="15" id="KW-1185">Reference proteome</keyword>
<dbReference type="InterPro" id="IPR013149">
    <property type="entry name" value="ADH-like_C"/>
</dbReference>
<dbReference type="InterPro" id="IPR011032">
    <property type="entry name" value="GroES-like_sf"/>
</dbReference>
<name>A0ABW4PDM3_9ACTN</name>
<keyword evidence="2 12" id="KW-0479">Metal-binding</keyword>
<dbReference type="PANTHER" id="PTHR43401:SF2">
    <property type="entry name" value="L-THREONINE 3-DEHYDROGENASE"/>
    <property type="match status" value="1"/>
</dbReference>
<protein>
    <recommendedName>
        <fullName evidence="9">2-deoxy-scyllo-inosamine dehydrogenase</fullName>
        <ecNumber evidence="8">1.1.1.329</ecNumber>
    </recommendedName>
</protein>
<dbReference type="SMART" id="SM00829">
    <property type="entry name" value="PKS_ER"/>
    <property type="match status" value="1"/>
</dbReference>
<evidence type="ECO:0000256" key="5">
    <source>
        <dbReference type="ARBA" id="ARBA00037678"/>
    </source>
</evidence>
<dbReference type="EC" id="1.1.1.329" evidence="8"/>
<accession>A0ABW4PDM3</accession>
<evidence type="ECO:0000256" key="7">
    <source>
        <dbReference type="ARBA" id="ARBA00038004"/>
    </source>
</evidence>
<evidence type="ECO:0000256" key="1">
    <source>
        <dbReference type="ARBA" id="ARBA00001947"/>
    </source>
</evidence>
<dbReference type="PANTHER" id="PTHR43401">
    <property type="entry name" value="L-THREONINE 3-DEHYDROGENASE"/>
    <property type="match status" value="1"/>
</dbReference>
<dbReference type="Proteomes" id="UP001597365">
    <property type="component" value="Unassembled WGS sequence"/>
</dbReference>
<evidence type="ECO:0000313" key="15">
    <source>
        <dbReference type="Proteomes" id="UP001597365"/>
    </source>
</evidence>
<evidence type="ECO:0000313" key="14">
    <source>
        <dbReference type="EMBL" id="MFD1828242.1"/>
    </source>
</evidence>
<evidence type="ECO:0000256" key="11">
    <source>
        <dbReference type="ARBA" id="ARBA00049085"/>
    </source>
</evidence>
<evidence type="ECO:0000256" key="8">
    <source>
        <dbReference type="ARBA" id="ARBA00039102"/>
    </source>
</evidence>
<dbReference type="SUPFAM" id="SSF51735">
    <property type="entry name" value="NAD(P)-binding Rossmann-fold domains"/>
    <property type="match status" value="1"/>
</dbReference>
<comment type="pathway">
    <text evidence="6">Metabolic intermediate biosynthesis; 2-deoxystreptamine biosynthesis; 2-deoxystreptamine from D-glucose 6-phosphate: step 3/4.</text>
</comment>
<dbReference type="PROSITE" id="PS00059">
    <property type="entry name" value="ADH_ZINC"/>
    <property type="match status" value="1"/>
</dbReference>
<dbReference type="InterPro" id="IPR036291">
    <property type="entry name" value="NAD(P)-bd_dom_sf"/>
</dbReference>
<keyword evidence="3 12" id="KW-0862">Zinc</keyword>
<dbReference type="RefSeq" id="WP_380895622.1">
    <property type="nucleotide sequence ID" value="NZ_JBHUFU010000001.1"/>
</dbReference>
<dbReference type="Gene3D" id="3.40.50.720">
    <property type="entry name" value="NAD(P)-binding Rossmann-like Domain"/>
    <property type="match status" value="1"/>
</dbReference>
<comment type="similarity">
    <text evidence="7">Belongs to the zinc-containing alcohol dehydrogenase family. DOIA dehydrogenase subfamily.</text>
</comment>
<evidence type="ECO:0000256" key="10">
    <source>
        <dbReference type="ARBA" id="ARBA00048685"/>
    </source>
</evidence>
<feature type="domain" description="Enoyl reductase (ER)" evidence="13">
    <location>
        <begin position="17"/>
        <end position="340"/>
    </location>
</feature>
<sequence length="342" mass="34849">MTRTPRTGRAVVVERPGTHRLAEVPYTPPGPGEVRVAVYAAGICGSDREVYAGTRAEGYVRYPVVPGHEWSGTVQEAGEGVDPALVGRKVVGEGFRACLVCDRCREGAGSLCTGGYDETGFTRPGAFADTLTLPARLLHVLDDGADLRAAALLEPAAVVAAAALAAGPRPGERVAVVGAGTLGLLAVQFLAASSPAELLVVDPRTGHAGRALTLGATEVRGPAEAEEVRGRYDLVVETAGAPTTARDSCLLARRGGRVVLTGLPGPGAAGIDPIHLTVGQITVRTVFGAPPAAWAHAVRAFASGLLAPASLITHELPLEEFAAAVALVGGGDPAVGKVLLRP</sequence>
<dbReference type="Pfam" id="PF00107">
    <property type="entry name" value="ADH_zinc_N"/>
    <property type="match status" value="1"/>
</dbReference>